<dbReference type="PIRSF" id="PIRSF001265">
    <property type="entry name" value="H+-PPase"/>
    <property type="match status" value="1"/>
</dbReference>
<keyword evidence="9" id="KW-0915">Sodium</keyword>
<evidence type="ECO:0000256" key="4">
    <source>
        <dbReference type="ARBA" id="ARBA00022842"/>
    </source>
</evidence>
<feature type="transmembrane region" description="Helical" evidence="9">
    <location>
        <begin position="552"/>
        <end position="572"/>
    </location>
</feature>
<gene>
    <name evidence="9" type="primary">hppA</name>
    <name evidence="10" type="ORF">COT67_02725</name>
</gene>
<evidence type="ECO:0000256" key="3">
    <source>
        <dbReference type="ARBA" id="ARBA00022692"/>
    </source>
</evidence>
<comment type="similarity">
    <text evidence="9">Belongs to the H(+)-translocating pyrophosphatase (TC 3.A.10) family. K(+)-stimulated subfamily.</text>
</comment>
<comment type="cofactor">
    <cofactor evidence="9">
        <name>Mg(2+)</name>
        <dbReference type="ChEBI" id="CHEBI:18420"/>
    </cofactor>
</comment>
<keyword evidence="7 9" id="KW-0406">Ion transport</keyword>
<dbReference type="GO" id="GO:0006814">
    <property type="term" value="P:sodium ion transport"/>
    <property type="evidence" value="ECO:0007669"/>
    <property type="project" value="UniProtKB-UniRule"/>
</dbReference>
<reference evidence="11" key="1">
    <citation type="submission" date="2017-09" db="EMBL/GenBank/DDBJ databases">
        <title>Depth-based differentiation of microbial function through sediment-hosted aquifers and enrichment of novel symbionts in the deep terrestrial subsurface.</title>
        <authorList>
            <person name="Probst A.J."/>
            <person name="Ladd B."/>
            <person name="Jarett J.K."/>
            <person name="Geller-Mcgrath D.E."/>
            <person name="Sieber C.M.K."/>
            <person name="Emerson J.B."/>
            <person name="Anantharaman K."/>
            <person name="Thomas B.C."/>
            <person name="Malmstrom R."/>
            <person name="Stieglmeier M."/>
            <person name="Klingl A."/>
            <person name="Woyke T."/>
            <person name="Ryan C.M."/>
            <person name="Banfield J.F."/>
        </authorList>
    </citation>
    <scope>NUCLEOTIDE SEQUENCE [LARGE SCALE GENOMIC DNA]</scope>
</reference>
<dbReference type="Pfam" id="PF03030">
    <property type="entry name" value="H_PPase"/>
    <property type="match status" value="1"/>
</dbReference>
<feature type="transmembrane region" description="Helical" evidence="9">
    <location>
        <begin position="578"/>
        <end position="599"/>
    </location>
</feature>
<feature type="transmembrane region" description="Helical" evidence="9">
    <location>
        <begin position="451"/>
        <end position="469"/>
    </location>
</feature>
<comment type="catalytic activity">
    <reaction evidence="9">
        <text>Na(+)(in) + diphosphate + H2O = Na(+)(out) + 2 phosphate + H(+)</text>
        <dbReference type="Rhea" id="RHEA:57884"/>
        <dbReference type="ChEBI" id="CHEBI:15377"/>
        <dbReference type="ChEBI" id="CHEBI:15378"/>
        <dbReference type="ChEBI" id="CHEBI:29101"/>
        <dbReference type="ChEBI" id="CHEBI:33019"/>
        <dbReference type="ChEBI" id="CHEBI:43474"/>
        <dbReference type="EC" id="7.2.3.1"/>
    </reaction>
</comment>
<feature type="transmembrane region" description="Helical" evidence="9">
    <location>
        <begin position="78"/>
        <end position="96"/>
    </location>
</feature>
<feature type="transmembrane region" description="Helical" evidence="9">
    <location>
        <begin position="391"/>
        <end position="408"/>
    </location>
</feature>
<organism evidence="10 11">
    <name type="scientific">Candidatus Tagabacteria bacterium CG09_land_8_20_14_0_10_41_14</name>
    <dbReference type="NCBI Taxonomy" id="1975021"/>
    <lineage>
        <taxon>Bacteria</taxon>
        <taxon>Candidatus Tagaibacteriota</taxon>
    </lineage>
</organism>
<dbReference type="GO" id="GO:0030955">
    <property type="term" value="F:potassium ion binding"/>
    <property type="evidence" value="ECO:0007669"/>
    <property type="project" value="UniProtKB-UniRule"/>
</dbReference>
<feature type="transmembrane region" description="Helical" evidence="9">
    <location>
        <begin position="484"/>
        <end position="503"/>
    </location>
</feature>
<evidence type="ECO:0000256" key="1">
    <source>
        <dbReference type="ARBA" id="ARBA00004127"/>
    </source>
</evidence>
<keyword evidence="9" id="KW-0630">Potassium</keyword>
<feature type="transmembrane region" description="Helical" evidence="9">
    <location>
        <begin position="364"/>
        <end position="385"/>
    </location>
</feature>
<keyword evidence="2 9" id="KW-0813">Transport</keyword>
<comment type="caution">
    <text evidence="10">The sequence shown here is derived from an EMBL/GenBank/DDBJ whole genome shotgun (WGS) entry which is preliminary data.</text>
</comment>
<proteinExistence type="inferred from homology"/>
<feature type="transmembrane region" description="Helical" evidence="9">
    <location>
        <begin position="6"/>
        <end position="24"/>
    </location>
</feature>
<feature type="transmembrane region" description="Helical" evidence="9">
    <location>
        <begin position="117"/>
        <end position="144"/>
    </location>
</feature>
<feature type="transmembrane region" description="Helical" evidence="9">
    <location>
        <begin position="284"/>
        <end position="303"/>
    </location>
</feature>
<keyword evidence="5 9" id="KW-1278">Translocase</keyword>
<evidence type="ECO:0000256" key="7">
    <source>
        <dbReference type="ARBA" id="ARBA00023065"/>
    </source>
</evidence>
<comment type="subcellular location">
    <subcellularLocation>
        <location evidence="9">Cell membrane</location>
        <topology evidence="9">Multi-pass membrane protein</topology>
    </subcellularLocation>
    <subcellularLocation>
        <location evidence="1">Endomembrane system</location>
        <topology evidence="1">Multi-pass membrane protein</topology>
    </subcellularLocation>
</comment>
<dbReference type="EMBL" id="PEZL01000039">
    <property type="protein sequence ID" value="PIS13250.1"/>
    <property type="molecule type" value="Genomic_DNA"/>
</dbReference>
<dbReference type="GO" id="GO:0000287">
    <property type="term" value="F:magnesium ion binding"/>
    <property type="evidence" value="ECO:0007669"/>
    <property type="project" value="UniProtKB-UniRule"/>
</dbReference>
<name>A0A2H0WKT3_9BACT</name>
<keyword evidence="9" id="KW-0739">Sodium transport</keyword>
<sequence>MEFFAIFSGILALAFALYLIREILKFSQGSEKMKEIGRYIHAGAVAFLKREVRAMVPILGIIAILLGFFISFKEAFTFLIGVMLSLLAGYIGMQISTRANVRSAQAASESLAKTFKVAFSGGTVMGMTVVGLGLLGLVGIYLLFDDPELLIGYAFGSSLTALFLRVGGGIYTKSADVGADLVGKVESGIPEDDPRNPAVIADAVGDNVGDIAGMGSDLFESYVSAIIATIVLGIAAGIHNGVALPLALASAGIICSIVGSFFVKVSKKTAQQNFSEQTEEVSKAMNRGVIIANLLMVGAAFFLVRRLCASLDLFWAVAAGLVAGFLIGKATEFYTSHKYKPVLNIARSSETGASTNIIEGLSQGMISTIVPVVSVAAAIVIAYYFGGLYGIAISSVGILVVLGLNLSIDSYGPIVDNAAGIAEMSGMPKEVRFRADALDSVGNTTAAIGKGFAIGSAALASLAWLVVFFEKADLHNVVLLDPKVIAGLFIGALLPFVFSAFALKAVGRGGFEIIKEVRRQFEEIPGLREGRANPDYEKCVDITTKRAIKEMLVPGLIVILTPVFAGFVLGLVGLGALLTGALVCGFLLAVMMANAGGAWDNAKKYIESGYLGGKGSLAHKAAIVGDTVGDPFKDTAGPSLNILIKLIGKVALVSVPFLVMFL</sequence>
<evidence type="ECO:0000256" key="6">
    <source>
        <dbReference type="ARBA" id="ARBA00022989"/>
    </source>
</evidence>
<dbReference type="EC" id="7.2.3.1" evidence="9"/>
<feature type="transmembrane region" description="Helical" evidence="9">
    <location>
        <begin position="244"/>
        <end position="263"/>
    </location>
</feature>
<dbReference type="InterPro" id="IPR004131">
    <property type="entry name" value="PPase-energised_H-pump"/>
</dbReference>
<dbReference type="GO" id="GO:0005886">
    <property type="term" value="C:plasma membrane"/>
    <property type="evidence" value="ECO:0007669"/>
    <property type="project" value="UniProtKB-SubCell"/>
</dbReference>
<feature type="transmembrane region" description="Helical" evidence="9">
    <location>
        <begin position="54"/>
        <end position="72"/>
    </location>
</feature>
<dbReference type="NCBIfam" id="TIGR01104">
    <property type="entry name" value="V_PPase"/>
    <property type="match status" value="1"/>
</dbReference>
<feature type="transmembrane region" description="Helical" evidence="9">
    <location>
        <begin position="221"/>
        <end position="238"/>
    </location>
</feature>
<evidence type="ECO:0000256" key="5">
    <source>
        <dbReference type="ARBA" id="ARBA00022967"/>
    </source>
</evidence>
<feature type="transmembrane region" description="Helical" evidence="9">
    <location>
        <begin position="309"/>
        <end position="328"/>
    </location>
</feature>
<comment type="activity regulation">
    <text evidence="9">Requires K(+) for maximal activity.</text>
</comment>
<evidence type="ECO:0000313" key="11">
    <source>
        <dbReference type="Proteomes" id="UP000230353"/>
    </source>
</evidence>
<protein>
    <recommendedName>
        <fullName evidence="9">Putative K(+)-stimulated pyrophosphate-energized sodium pump</fullName>
        <ecNumber evidence="9">7.2.3.1</ecNumber>
    </recommendedName>
    <alternativeName>
        <fullName evidence="9">Membrane-bound sodium-translocating pyrophosphatase</fullName>
    </alternativeName>
    <alternativeName>
        <fullName evidence="9">Pyrophosphate-energized inorganic pyrophosphatase</fullName>
        <shortName evidence="9">Na(+)-PPase</shortName>
    </alternativeName>
</protein>
<evidence type="ECO:0000256" key="9">
    <source>
        <dbReference type="HAMAP-Rule" id="MF_01129"/>
    </source>
</evidence>
<keyword evidence="9" id="KW-1003">Cell membrane</keyword>
<dbReference type="AlphaFoldDB" id="A0A2H0WKT3"/>
<keyword evidence="3 9" id="KW-0812">Transmembrane</keyword>
<keyword evidence="4 9" id="KW-0460">Magnesium</keyword>
<dbReference type="HAMAP" id="MF_01129">
    <property type="entry name" value="PPase_energized_pump"/>
    <property type="match status" value="1"/>
</dbReference>
<evidence type="ECO:0000313" key="10">
    <source>
        <dbReference type="EMBL" id="PIS13250.1"/>
    </source>
</evidence>
<dbReference type="GO" id="GO:0009678">
    <property type="term" value="F:diphosphate hydrolysis-driven proton transmembrane transporter activity"/>
    <property type="evidence" value="ECO:0007669"/>
    <property type="project" value="UniProtKB-UniRule"/>
</dbReference>
<accession>A0A2H0WKT3</accession>
<comment type="caution">
    <text evidence="9">Lacks conserved residue(s) required for the propagation of feature annotation.</text>
</comment>
<evidence type="ECO:0000256" key="8">
    <source>
        <dbReference type="ARBA" id="ARBA00023136"/>
    </source>
</evidence>
<keyword evidence="6 9" id="KW-1133">Transmembrane helix</keyword>
<comment type="function">
    <text evidence="9">Sodium pump that utilizes the energy of pyrophosphate hydrolysis as the driving force for Na(+) movement across the membrane.</text>
</comment>
<dbReference type="GO" id="GO:0004427">
    <property type="term" value="F:inorganic diphosphate phosphatase activity"/>
    <property type="evidence" value="ECO:0007669"/>
    <property type="project" value="UniProtKB-UniRule"/>
</dbReference>
<dbReference type="NCBIfam" id="NF001960">
    <property type="entry name" value="PRK00733.3-5"/>
    <property type="match status" value="1"/>
</dbReference>
<dbReference type="PANTHER" id="PTHR31998">
    <property type="entry name" value="K(+)-INSENSITIVE PYROPHOSPHATE-ENERGIZED PROTON PUMP"/>
    <property type="match status" value="1"/>
</dbReference>
<feature type="transmembrane region" description="Helical" evidence="9">
    <location>
        <begin position="150"/>
        <end position="167"/>
    </location>
</feature>
<feature type="site" description="Determinant of potassium dependence" evidence="9">
    <location>
        <position position="446"/>
    </location>
</feature>
<feature type="transmembrane region" description="Helical" evidence="9">
    <location>
        <begin position="642"/>
        <end position="661"/>
    </location>
</feature>
<dbReference type="GO" id="GO:0012505">
    <property type="term" value="C:endomembrane system"/>
    <property type="evidence" value="ECO:0007669"/>
    <property type="project" value="UniProtKB-SubCell"/>
</dbReference>
<evidence type="ECO:0000256" key="2">
    <source>
        <dbReference type="ARBA" id="ARBA00022448"/>
    </source>
</evidence>
<comment type="subunit">
    <text evidence="9">Homodimer.</text>
</comment>
<dbReference type="Proteomes" id="UP000230353">
    <property type="component" value="Unassembled WGS sequence"/>
</dbReference>
<keyword evidence="8 9" id="KW-0472">Membrane</keyword>